<sequence>MLSYGPINGSPRSLPLVSMWMSWRDGKIDEVEPVAYEIRDRNLGLLSMRHKFMTTSHEMTQFDADKYIYNELIGIVAQYLPNELMLRYRDFDGAKAYEAAEHYVEHMRHSAAKNAYAWSRD</sequence>
<dbReference type="EMBL" id="RSCE01000004">
    <property type="protein sequence ID" value="RSH83393.1"/>
    <property type="molecule type" value="Genomic_DNA"/>
</dbReference>
<evidence type="ECO:0000313" key="1">
    <source>
        <dbReference type="EMBL" id="RSH83393.1"/>
    </source>
</evidence>
<gene>
    <name evidence="1" type="ORF">EHS24_007074</name>
</gene>
<keyword evidence="2" id="KW-1185">Reference proteome</keyword>
<dbReference type="Proteomes" id="UP000279236">
    <property type="component" value="Unassembled WGS sequence"/>
</dbReference>
<organism evidence="1 2">
    <name type="scientific">Apiotrichum porosum</name>
    <dbReference type="NCBI Taxonomy" id="105984"/>
    <lineage>
        <taxon>Eukaryota</taxon>
        <taxon>Fungi</taxon>
        <taxon>Dikarya</taxon>
        <taxon>Basidiomycota</taxon>
        <taxon>Agaricomycotina</taxon>
        <taxon>Tremellomycetes</taxon>
        <taxon>Trichosporonales</taxon>
        <taxon>Trichosporonaceae</taxon>
        <taxon>Apiotrichum</taxon>
    </lineage>
</organism>
<reference evidence="1 2" key="1">
    <citation type="submission" date="2018-11" db="EMBL/GenBank/DDBJ databases">
        <title>Genome sequence of Apiotrichum porosum DSM 27194.</title>
        <authorList>
            <person name="Aliyu H."/>
            <person name="Gorte O."/>
            <person name="Ochsenreither K."/>
        </authorList>
    </citation>
    <scope>NUCLEOTIDE SEQUENCE [LARGE SCALE GENOMIC DNA]</scope>
    <source>
        <strain evidence="1 2">DSM 27194</strain>
    </source>
</reference>
<proteinExistence type="predicted"/>
<dbReference type="GeneID" id="39591617"/>
<dbReference type="AlphaFoldDB" id="A0A427XX34"/>
<accession>A0A427XX34</accession>
<dbReference type="RefSeq" id="XP_028477345.1">
    <property type="nucleotide sequence ID" value="XM_028622453.1"/>
</dbReference>
<comment type="caution">
    <text evidence="1">The sequence shown here is derived from an EMBL/GenBank/DDBJ whole genome shotgun (WGS) entry which is preliminary data.</text>
</comment>
<name>A0A427XX34_9TREE</name>
<evidence type="ECO:0000313" key="2">
    <source>
        <dbReference type="Proteomes" id="UP000279236"/>
    </source>
</evidence>
<protein>
    <submittedName>
        <fullName evidence="1">Uncharacterized protein</fullName>
    </submittedName>
</protein>